<evidence type="ECO:0008006" key="4">
    <source>
        <dbReference type="Google" id="ProtNLM"/>
    </source>
</evidence>
<dbReference type="InterPro" id="IPR036777">
    <property type="entry name" value="Channel_Tsx-like_sf"/>
</dbReference>
<dbReference type="HOGENOM" id="CLU_072571_1_0_6"/>
<comment type="caution">
    <text evidence="2">The sequence shown here is derived from an EMBL/GenBank/DDBJ whole genome shotgun (WGS) entry which is preliminary data.</text>
</comment>
<feature type="chain" id="PRO_5004712378" description="Outer envelope protein" evidence="1">
    <location>
        <begin position="31"/>
        <end position="293"/>
    </location>
</feature>
<reference evidence="2 3" key="1">
    <citation type="submission" date="2013-10" db="EMBL/GenBank/DDBJ databases">
        <title>The Genome Sequence of Acinetobacter nectaris CIP 110549.</title>
        <authorList>
            <consortium name="The Broad Institute Genomics Platform"/>
            <consortium name="The Broad Institute Genome Sequencing Center for Infectious Disease"/>
            <person name="Cerqueira G."/>
            <person name="Feldgarden M."/>
            <person name="Courvalin P."/>
            <person name="Grillot-Courvalin C."/>
            <person name="Clermont D."/>
            <person name="Rocha E."/>
            <person name="Yoon E.-J."/>
            <person name="Nemec A."/>
            <person name="Young S.K."/>
            <person name="Zeng Q."/>
            <person name="Gargeya S."/>
            <person name="Fitzgerald M."/>
            <person name="Abouelleil A."/>
            <person name="Alvarado L."/>
            <person name="Berlin A.M."/>
            <person name="Chapman S.B."/>
            <person name="Gainer-Dewar J."/>
            <person name="Goldberg J."/>
            <person name="Gnerre S."/>
            <person name="Griggs A."/>
            <person name="Gujja S."/>
            <person name="Hansen M."/>
            <person name="Howarth C."/>
            <person name="Imamovic A."/>
            <person name="Ireland A."/>
            <person name="Larimer J."/>
            <person name="McCowan C."/>
            <person name="Murphy C."/>
            <person name="Pearson M."/>
            <person name="Poon T.W."/>
            <person name="Priest M."/>
            <person name="Roberts A."/>
            <person name="Saif S."/>
            <person name="Shea T."/>
            <person name="Sykes S."/>
            <person name="Wortman J."/>
            <person name="Nusbaum C."/>
            <person name="Birren B."/>
        </authorList>
    </citation>
    <scope>NUCLEOTIDE SEQUENCE [LARGE SCALE GENOMIC DNA]</scope>
    <source>
        <strain evidence="2 3">CIP 110549</strain>
    </source>
</reference>
<evidence type="ECO:0000313" key="3">
    <source>
        <dbReference type="Proteomes" id="UP000023785"/>
    </source>
</evidence>
<dbReference type="AlphaFoldDB" id="V2UU01"/>
<keyword evidence="3" id="KW-1185">Reference proteome</keyword>
<dbReference type="eggNOG" id="COG3248">
    <property type="taxonomic scope" value="Bacteria"/>
</dbReference>
<organism evidence="2 3">
    <name type="scientific">Acinetobacter nectaris CIP 110549</name>
    <dbReference type="NCBI Taxonomy" id="1392540"/>
    <lineage>
        <taxon>Bacteria</taxon>
        <taxon>Pseudomonadati</taxon>
        <taxon>Pseudomonadota</taxon>
        <taxon>Gammaproteobacteria</taxon>
        <taxon>Moraxellales</taxon>
        <taxon>Moraxellaceae</taxon>
        <taxon>Acinetobacter</taxon>
    </lineage>
</organism>
<evidence type="ECO:0000313" key="2">
    <source>
        <dbReference type="EMBL" id="ESK38789.1"/>
    </source>
</evidence>
<dbReference type="SUPFAM" id="SSF111364">
    <property type="entry name" value="Tsx-like channel"/>
    <property type="match status" value="1"/>
</dbReference>
<sequence length="293" mass="32744">MVPHMMSFFKKSATAIGLTSIALISSSSFALTWSDNAIGWRYGSDFAEPYKNNADGSRTNIAKQIYSFTHSSGYSYGTNFLNVDFLQSSKEVYGGKEADQFDRGTQEAYLVYRNNIDLGSVLKKDFSSKGIRGYALTAGLDWNTKNDSYGSKKRMWVVGPTINFDVPGFLSLSALAFFESNQPKGLGHRYSYDPHAAFQLTWGIPLGQTPLSFEGYALWIDSKGKNEFGGKTSPETNIDAMIMYDLSTLWGKKDKTLRAGFEYQYWHNKFGNPTKGDKGATANTPMVRVDYHF</sequence>
<gene>
    <name evidence="2" type="ORF">P256_01608</name>
</gene>
<keyword evidence="1" id="KW-0732">Signal</keyword>
<dbReference type="Proteomes" id="UP000023785">
    <property type="component" value="Unassembled WGS sequence"/>
</dbReference>
<dbReference type="Gene3D" id="2.40.230.20">
    <property type="entry name" value="Nucleoside-specific channel-forming protein, Tsx-like"/>
    <property type="match status" value="1"/>
</dbReference>
<feature type="signal peptide" evidence="1">
    <location>
        <begin position="1"/>
        <end position="30"/>
    </location>
</feature>
<dbReference type="PATRIC" id="fig|1392540.3.peg.1557"/>
<accession>V2UU01</accession>
<dbReference type="STRING" id="1392540.P256_01608"/>
<dbReference type="GO" id="GO:0009279">
    <property type="term" value="C:cell outer membrane"/>
    <property type="evidence" value="ECO:0007669"/>
    <property type="project" value="InterPro"/>
</dbReference>
<proteinExistence type="predicted"/>
<evidence type="ECO:0000256" key="1">
    <source>
        <dbReference type="SAM" id="SignalP"/>
    </source>
</evidence>
<dbReference type="EMBL" id="AYER01000006">
    <property type="protein sequence ID" value="ESK38789.1"/>
    <property type="molecule type" value="Genomic_DNA"/>
</dbReference>
<protein>
    <recommendedName>
        <fullName evidence="4">Outer envelope protein</fullName>
    </recommendedName>
</protein>
<name>V2UU01_9GAMM</name>